<gene>
    <name evidence="1" type="ORF">SAMN04489716_3157</name>
</gene>
<evidence type="ECO:0000313" key="1">
    <source>
        <dbReference type="EMBL" id="SDT29089.1"/>
    </source>
</evidence>
<name>A0A1H1Z6B6_9ACTN</name>
<protein>
    <submittedName>
        <fullName evidence="1">Uncharacterized protein</fullName>
    </submittedName>
</protein>
<dbReference type="EMBL" id="LT629758">
    <property type="protein sequence ID" value="SDT29089.1"/>
    <property type="molecule type" value="Genomic_DNA"/>
</dbReference>
<dbReference type="AlphaFoldDB" id="A0A1H1Z6B6"/>
<proteinExistence type="predicted"/>
<sequence length="117" mass="13322">MATNWQLLGFMDSIRAWLQHDPPPGPLLVKVAEFGAVLEHDPFSGDAEQEHSSQFFRTIPGTEHDNHIVAISYELEGRTSSPNGREVRCQRIGCVPHPQQVLFFHEFLNEKTPAHHR</sequence>
<dbReference type="RefSeq" id="WP_092545338.1">
    <property type="nucleotide sequence ID" value="NZ_BOMJ01000001.1"/>
</dbReference>
<accession>A0A1H1Z6B6</accession>
<dbReference type="STRING" id="113562.SAMN04489716_3157"/>
<reference evidence="1 2" key="1">
    <citation type="submission" date="2016-10" db="EMBL/GenBank/DDBJ databases">
        <authorList>
            <person name="de Groot N.N."/>
        </authorList>
    </citation>
    <scope>NUCLEOTIDE SEQUENCE [LARGE SCALE GENOMIC DNA]</scope>
    <source>
        <strain evidence="1 2">DSM 43941</strain>
    </source>
</reference>
<organism evidence="1 2">
    <name type="scientific">Actinoplanes derwentensis</name>
    <dbReference type="NCBI Taxonomy" id="113562"/>
    <lineage>
        <taxon>Bacteria</taxon>
        <taxon>Bacillati</taxon>
        <taxon>Actinomycetota</taxon>
        <taxon>Actinomycetes</taxon>
        <taxon>Micromonosporales</taxon>
        <taxon>Micromonosporaceae</taxon>
        <taxon>Actinoplanes</taxon>
    </lineage>
</organism>
<keyword evidence="2" id="KW-1185">Reference proteome</keyword>
<evidence type="ECO:0000313" key="2">
    <source>
        <dbReference type="Proteomes" id="UP000198688"/>
    </source>
</evidence>
<dbReference type="Proteomes" id="UP000198688">
    <property type="component" value="Chromosome I"/>
</dbReference>